<feature type="region of interest" description="Disordered" evidence="7">
    <location>
        <begin position="1"/>
        <end position="62"/>
    </location>
</feature>
<dbReference type="InterPro" id="IPR016024">
    <property type="entry name" value="ARM-type_fold"/>
</dbReference>
<dbReference type="InterPro" id="IPR040000">
    <property type="entry name" value="NOP9"/>
</dbReference>
<comment type="caution">
    <text evidence="8">The sequence shown here is derived from an EMBL/GenBank/DDBJ whole genome shotgun (WGS) entry which is preliminary data.</text>
</comment>
<keyword evidence="9" id="KW-1185">Reference proteome</keyword>
<evidence type="ECO:0000256" key="4">
    <source>
        <dbReference type="ARBA" id="ARBA00024893"/>
    </source>
</evidence>
<name>A0ABR2JBH8_9PEZI</name>
<dbReference type="InterPro" id="IPR011989">
    <property type="entry name" value="ARM-like"/>
</dbReference>
<evidence type="ECO:0000256" key="2">
    <source>
        <dbReference type="ARBA" id="ARBA00016427"/>
    </source>
</evidence>
<evidence type="ECO:0000256" key="7">
    <source>
        <dbReference type="SAM" id="MobiDB-lite"/>
    </source>
</evidence>
<dbReference type="InterPro" id="IPR001313">
    <property type="entry name" value="Pumilio_RNA-bd_rpt"/>
</dbReference>
<keyword evidence="3" id="KW-0677">Repeat</keyword>
<evidence type="ECO:0000256" key="1">
    <source>
        <dbReference type="ARBA" id="ARBA00004604"/>
    </source>
</evidence>
<evidence type="ECO:0000313" key="8">
    <source>
        <dbReference type="EMBL" id="KAK8874997.1"/>
    </source>
</evidence>
<reference evidence="8 9" key="1">
    <citation type="journal article" date="2024" name="IMA Fungus">
        <title>Apiospora arundinis, a panoply of carbohydrate-active enzymes and secondary metabolites.</title>
        <authorList>
            <person name="Sorensen T."/>
            <person name="Petersen C."/>
            <person name="Muurmann A.T."/>
            <person name="Christiansen J.V."/>
            <person name="Brundto M.L."/>
            <person name="Overgaard C.K."/>
            <person name="Boysen A.T."/>
            <person name="Wollenberg R.D."/>
            <person name="Larsen T.O."/>
            <person name="Sorensen J.L."/>
            <person name="Nielsen K.L."/>
            <person name="Sondergaard T.E."/>
        </authorList>
    </citation>
    <scope>NUCLEOTIDE SEQUENCE [LARGE SCALE GENOMIC DNA]</scope>
    <source>
        <strain evidence="8 9">AAU 773</strain>
    </source>
</reference>
<dbReference type="EMBL" id="JAPCWZ010000003">
    <property type="protein sequence ID" value="KAK8874997.1"/>
    <property type="molecule type" value="Genomic_DNA"/>
</dbReference>
<evidence type="ECO:0000256" key="3">
    <source>
        <dbReference type="ARBA" id="ARBA00022737"/>
    </source>
</evidence>
<feature type="compositionally biased region" description="Basic and acidic residues" evidence="7">
    <location>
        <begin position="10"/>
        <end position="42"/>
    </location>
</feature>
<dbReference type="PANTHER" id="PTHR13102:SF0">
    <property type="entry name" value="NUCLEOLAR PROTEIN 9"/>
    <property type="match status" value="1"/>
</dbReference>
<dbReference type="Gene3D" id="1.25.10.10">
    <property type="entry name" value="Leucine-rich Repeat Variant"/>
    <property type="match status" value="2"/>
</dbReference>
<dbReference type="SUPFAM" id="SSF48371">
    <property type="entry name" value="ARM repeat"/>
    <property type="match status" value="1"/>
</dbReference>
<evidence type="ECO:0000256" key="6">
    <source>
        <dbReference type="ARBA" id="ARBA00031929"/>
    </source>
</evidence>
<proteinExistence type="predicted"/>
<dbReference type="SMART" id="SM00025">
    <property type="entry name" value="Pumilio"/>
    <property type="match status" value="6"/>
</dbReference>
<comment type="subcellular location">
    <subcellularLocation>
        <location evidence="1">Nucleus</location>
        <location evidence="1">Nucleolus</location>
    </subcellularLocation>
</comment>
<dbReference type="PANTHER" id="PTHR13102">
    <property type="entry name" value="NUCLEOLAR PROTEIN 9"/>
    <property type="match status" value="1"/>
</dbReference>
<protein>
    <recommendedName>
        <fullName evidence="2">Nucleolar protein 9</fullName>
    </recommendedName>
    <alternativeName>
        <fullName evidence="5 6">Pumilio domain-containing protein NOP9</fullName>
    </alternativeName>
</protein>
<comment type="function">
    <text evidence="4">RNA-binding nucleolar protein required for pre-rRNA processing. Involved in production of 18S rRNA and assembly of small ribosomal subunit.</text>
</comment>
<evidence type="ECO:0000256" key="5">
    <source>
        <dbReference type="ARBA" id="ARBA00030932"/>
    </source>
</evidence>
<sequence length="741" mass="82755">MPKPRSKRQAIREERKAKREEKHADNVDAEERQAAKRQRIDEEGNDNVAEFQPSGANGVAQGFEQSGYEQPEKEFFGMLTDEEQEYFRSVDEVLDVDEFPSQEDRDIYLNNVFIEAQGKELKLACSQSCSRLLERLILMSNTRQKKKLFEQFATHFLNLLQHRFASHCCETLFLQSAPIVTRELTGERDDAPVEPEDQPLPLMEELFLLSLDELEGHFSYLLTDRFASHSIRVLLMILSGRPLEESSNKTLIHSKRKEKISVPWMSSNTVDNKDGDNAQARPVPSVFTLAAKKIIGDSTAGMDATALRVLATHPTGNPVLQLLLELDIALNPKSDTEGGEMKLLWQLLPDAPNSLKDEKSPANDFVNAMLYDPVGSRLLETLVTHCPGKVFKAMWRTNLGPRIQSLVRNDIASYPAIRMLVRVGKEELVAAMEKILPELPKLVSLSRFNVIKTLFERCQVREAKAETESLMKALISALGRDKKELVPKLCIPTPDENDGKKGQPSISKAQSVIASHGCHLTTTLLSIPGLPATSIQKSLHSLPAEVLLSLATTSAPTAHVLLAAFTSPSPDKIFHKALVATLLPHTLELAQSQHGSKVLSSIIYMPSKSEGIMLPFHLKEQIMTRLMQHEPELRETFEGRKVWRAWQGDMYKTRRVDWIAWAKEVDAQSGPAAEPIWKRAAAAEKEKAGGGPAKGAKRPKKLGKGDDKDNPNTVNIEDGRRKRKREAAEAKNEGGEDTEMS</sequence>
<accession>A0ABR2JBH8</accession>
<dbReference type="Pfam" id="PF22493">
    <property type="entry name" value="PUF_NOP9"/>
    <property type="match status" value="1"/>
</dbReference>
<dbReference type="Proteomes" id="UP001390339">
    <property type="component" value="Unassembled WGS sequence"/>
</dbReference>
<gene>
    <name evidence="8" type="ORF">PGQ11_005511</name>
</gene>
<organism evidence="8 9">
    <name type="scientific">Apiospora arundinis</name>
    <dbReference type="NCBI Taxonomy" id="335852"/>
    <lineage>
        <taxon>Eukaryota</taxon>
        <taxon>Fungi</taxon>
        <taxon>Dikarya</taxon>
        <taxon>Ascomycota</taxon>
        <taxon>Pezizomycotina</taxon>
        <taxon>Sordariomycetes</taxon>
        <taxon>Xylariomycetidae</taxon>
        <taxon>Amphisphaeriales</taxon>
        <taxon>Apiosporaceae</taxon>
        <taxon>Apiospora</taxon>
    </lineage>
</organism>
<evidence type="ECO:0000313" key="9">
    <source>
        <dbReference type="Proteomes" id="UP001390339"/>
    </source>
</evidence>
<feature type="region of interest" description="Disordered" evidence="7">
    <location>
        <begin position="681"/>
        <end position="741"/>
    </location>
</feature>